<dbReference type="KEGG" id="arf:AR1Y2_1885"/>
<evidence type="ECO:0000256" key="1">
    <source>
        <dbReference type="ARBA" id="ARBA00022679"/>
    </source>
</evidence>
<reference evidence="3 4" key="1">
    <citation type="submission" date="2019-05" db="EMBL/GenBank/DDBJ databases">
        <title>Complete genome sequencing of Anaerostipes rhamnosivorans.</title>
        <authorList>
            <person name="Bui T.P.N."/>
            <person name="de Vos W.M."/>
        </authorList>
    </citation>
    <scope>NUCLEOTIDE SEQUENCE [LARGE SCALE GENOMIC DNA]</scope>
    <source>
        <strain evidence="3 4">1y2</strain>
    </source>
</reference>
<dbReference type="GO" id="GO:0016740">
    <property type="term" value="F:transferase activity"/>
    <property type="evidence" value="ECO:0007669"/>
    <property type="project" value="UniProtKB-KW"/>
</dbReference>
<dbReference type="Gene3D" id="3.40.50.150">
    <property type="entry name" value="Vaccinia Virus protein VP39"/>
    <property type="match status" value="1"/>
</dbReference>
<dbReference type="InterPro" id="IPR041698">
    <property type="entry name" value="Methyltransf_25"/>
</dbReference>
<dbReference type="AlphaFoldDB" id="A0A4P8IJM6"/>
<organism evidence="3 4">
    <name type="scientific">Anaerostipes rhamnosivorans</name>
    <dbReference type="NCBI Taxonomy" id="1229621"/>
    <lineage>
        <taxon>Bacteria</taxon>
        <taxon>Bacillati</taxon>
        <taxon>Bacillota</taxon>
        <taxon>Clostridia</taxon>
        <taxon>Lachnospirales</taxon>
        <taxon>Lachnospiraceae</taxon>
        <taxon>Anaerostipes</taxon>
    </lineage>
</organism>
<evidence type="ECO:0000313" key="3">
    <source>
        <dbReference type="EMBL" id="QCP35339.1"/>
    </source>
</evidence>
<keyword evidence="1" id="KW-0808">Transferase</keyword>
<sequence length="276" mass="31770">MYKTLNSVLKKPPLYTKTQIPFWDDEHISSQMLKAHLAPDFEGASRKLQFIEKSVRWIEELVPATSYHQLIDFGCGPGIYAEKFTQAGYKVTGIDLSRRSIQYAIESAEKKNMDICYLCHDYLKMDLGKTFDFASMIYCDYGALSTNDRKILMQTVYQHLRKGGKFLLDVFSTFKYEEFNEIQTWDVCENGGFWSLEPYICFNGCYKYSGKVTLEHTALVSGDIIRNFYLWNTYFSPRTLKQEATDAGFKVIDLYGDVAGCTYHNGSPTIAILLEK</sequence>
<dbReference type="EMBL" id="CP040058">
    <property type="protein sequence ID" value="QCP35339.1"/>
    <property type="molecule type" value="Genomic_DNA"/>
</dbReference>
<dbReference type="OrthoDB" id="5522265at2"/>
<proteinExistence type="predicted"/>
<dbReference type="InterPro" id="IPR029063">
    <property type="entry name" value="SAM-dependent_MTases_sf"/>
</dbReference>
<evidence type="ECO:0000313" key="4">
    <source>
        <dbReference type="Proteomes" id="UP000298653"/>
    </source>
</evidence>
<evidence type="ECO:0000259" key="2">
    <source>
        <dbReference type="Pfam" id="PF13649"/>
    </source>
</evidence>
<dbReference type="Proteomes" id="UP000298653">
    <property type="component" value="Chromosome"/>
</dbReference>
<accession>A0A4P8IJM6</accession>
<name>A0A4P8IJM6_9FIRM</name>
<dbReference type="CDD" id="cd02440">
    <property type="entry name" value="AdoMet_MTases"/>
    <property type="match status" value="1"/>
</dbReference>
<gene>
    <name evidence="3" type="ORF">AR1Y2_1885</name>
</gene>
<feature type="domain" description="Methyltransferase" evidence="2">
    <location>
        <begin position="71"/>
        <end position="164"/>
    </location>
</feature>
<dbReference type="Pfam" id="PF13649">
    <property type="entry name" value="Methyltransf_25"/>
    <property type="match status" value="1"/>
</dbReference>
<keyword evidence="4" id="KW-1185">Reference proteome</keyword>
<dbReference type="Gene3D" id="2.20.25.110">
    <property type="entry name" value="S-adenosyl-L-methionine-dependent methyltransferases"/>
    <property type="match status" value="1"/>
</dbReference>
<dbReference type="SUPFAM" id="SSF53335">
    <property type="entry name" value="S-adenosyl-L-methionine-dependent methyltransferases"/>
    <property type="match status" value="1"/>
</dbReference>
<dbReference type="PANTHER" id="PTHR43861">
    <property type="entry name" value="TRANS-ACONITATE 2-METHYLTRANSFERASE-RELATED"/>
    <property type="match status" value="1"/>
</dbReference>
<protein>
    <recommendedName>
        <fullName evidence="2">Methyltransferase domain-containing protein</fullName>
    </recommendedName>
</protein>
<dbReference type="RefSeq" id="WP_137328736.1">
    <property type="nucleotide sequence ID" value="NZ_CP040058.1"/>
</dbReference>